<dbReference type="Proteomes" id="UP001597115">
    <property type="component" value="Unassembled WGS sequence"/>
</dbReference>
<evidence type="ECO:0000256" key="1">
    <source>
        <dbReference type="SAM" id="SignalP"/>
    </source>
</evidence>
<organism evidence="2 3">
    <name type="scientific">Sphingomonas tabacisoli</name>
    <dbReference type="NCBI Taxonomy" id="2249466"/>
    <lineage>
        <taxon>Bacteria</taxon>
        <taxon>Pseudomonadati</taxon>
        <taxon>Pseudomonadota</taxon>
        <taxon>Alphaproteobacteria</taxon>
        <taxon>Sphingomonadales</taxon>
        <taxon>Sphingomonadaceae</taxon>
        <taxon>Sphingomonas</taxon>
    </lineage>
</organism>
<accession>A0ABW4HZN4</accession>
<dbReference type="Pfam" id="PF16233">
    <property type="entry name" value="DUF4893"/>
    <property type="match status" value="1"/>
</dbReference>
<gene>
    <name evidence="2" type="ORF">ACFSCW_02190</name>
</gene>
<feature type="signal peptide" evidence="1">
    <location>
        <begin position="1"/>
        <end position="23"/>
    </location>
</feature>
<dbReference type="RefSeq" id="WP_380886435.1">
    <property type="nucleotide sequence ID" value="NZ_JBHUDY010000001.1"/>
</dbReference>
<dbReference type="EMBL" id="JBHUDY010000001">
    <property type="protein sequence ID" value="MFD1610607.1"/>
    <property type="molecule type" value="Genomic_DNA"/>
</dbReference>
<name>A0ABW4HZN4_9SPHN</name>
<sequence length="223" mass="23780">MTGAVALRLVSLSLLLTSGCALLRHKPAPPPPKPVVEVIEDKVPVAWREVAKPADQERLDHLRDAWTSGLGAAARFKTAISAEGPLLDPAAALPRAAPSPGAYLCRVIKLGARPALESFKPFNCFVDAEGELLTMVKSNGTLRPAGRLWTDSDTRMIFLGGLAEPGQKPAPYSDDDAHNVAGVLERVAAFRWRLAVPYPRGGGTLDVYELSPLIPATPVPARP</sequence>
<keyword evidence="3" id="KW-1185">Reference proteome</keyword>
<evidence type="ECO:0000313" key="3">
    <source>
        <dbReference type="Proteomes" id="UP001597115"/>
    </source>
</evidence>
<proteinExistence type="predicted"/>
<dbReference type="InterPro" id="IPR032609">
    <property type="entry name" value="DUF4893"/>
</dbReference>
<evidence type="ECO:0000313" key="2">
    <source>
        <dbReference type="EMBL" id="MFD1610607.1"/>
    </source>
</evidence>
<comment type="caution">
    <text evidence="2">The sequence shown here is derived from an EMBL/GenBank/DDBJ whole genome shotgun (WGS) entry which is preliminary data.</text>
</comment>
<protein>
    <submittedName>
        <fullName evidence="2">DUF4893 domain-containing protein</fullName>
    </submittedName>
</protein>
<reference evidence="3" key="1">
    <citation type="journal article" date="2019" name="Int. J. Syst. Evol. Microbiol.">
        <title>The Global Catalogue of Microorganisms (GCM) 10K type strain sequencing project: providing services to taxonomists for standard genome sequencing and annotation.</title>
        <authorList>
            <consortium name="The Broad Institute Genomics Platform"/>
            <consortium name="The Broad Institute Genome Sequencing Center for Infectious Disease"/>
            <person name="Wu L."/>
            <person name="Ma J."/>
        </authorList>
    </citation>
    <scope>NUCLEOTIDE SEQUENCE [LARGE SCALE GENOMIC DNA]</scope>
    <source>
        <strain evidence="3">CGMCC 1.16275</strain>
    </source>
</reference>
<keyword evidence="1" id="KW-0732">Signal</keyword>
<feature type="chain" id="PRO_5046676027" evidence="1">
    <location>
        <begin position="24"/>
        <end position="223"/>
    </location>
</feature>